<dbReference type="PANTHER" id="PTHR14467">
    <property type="entry name" value="ARV1"/>
    <property type="match status" value="1"/>
</dbReference>
<evidence type="ECO:0000256" key="6">
    <source>
        <dbReference type="ARBA" id="ARBA00022989"/>
    </source>
</evidence>
<accession>A0ABD1YWM3</accession>
<gene>
    <name evidence="11" type="ORF">R1flu_006577</name>
</gene>
<keyword evidence="9 10" id="KW-0472">Membrane</keyword>
<comment type="function">
    <text evidence="10">Regulates also the sphingolipid metabolism.</text>
</comment>
<evidence type="ECO:0000256" key="2">
    <source>
        <dbReference type="ARBA" id="ARBA00009187"/>
    </source>
</evidence>
<evidence type="ECO:0000256" key="7">
    <source>
        <dbReference type="ARBA" id="ARBA00023055"/>
    </source>
</evidence>
<keyword evidence="8 10" id="KW-0443">Lipid metabolism</keyword>
<keyword evidence="4 10" id="KW-0812">Transmembrane</keyword>
<feature type="transmembrane region" description="Helical" evidence="10">
    <location>
        <begin position="224"/>
        <end position="242"/>
    </location>
</feature>
<dbReference type="AlphaFoldDB" id="A0ABD1YWM3"/>
<comment type="subcellular location">
    <subcellularLocation>
        <location evidence="1 10">Endoplasmic reticulum membrane</location>
        <topology evidence="1 10">Multi-pass membrane protein</topology>
    </subcellularLocation>
</comment>
<keyword evidence="6 10" id="KW-1133">Transmembrane helix</keyword>
<reference evidence="11 12" key="1">
    <citation type="submission" date="2024-09" db="EMBL/GenBank/DDBJ databases">
        <title>Chromosome-scale assembly of Riccia fluitans.</title>
        <authorList>
            <person name="Paukszto L."/>
            <person name="Sawicki J."/>
            <person name="Karawczyk K."/>
            <person name="Piernik-Szablinska J."/>
            <person name="Szczecinska M."/>
            <person name="Mazdziarz M."/>
        </authorList>
    </citation>
    <scope>NUCLEOTIDE SEQUENCE [LARGE SCALE GENOMIC DNA]</scope>
    <source>
        <strain evidence="11">Rf_01</strain>
        <tissue evidence="11">Aerial parts of the thallus</tissue>
    </source>
</reference>
<dbReference type="EMBL" id="JBHFFA010000003">
    <property type="protein sequence ID" value="KAL2635098.1"/>
    <property type="molecule type" value="Genomic_DNA"/>
</dbReference>
<keyword evidence="12" id="KW-1185">Reference proteome</keyword>
<proteinExistence type="inferred from homology"/>
<dbReference type="InterPro" id="IPR007290">
    <property type="entry name" value="Arv1"/>
</dbReference>
<evidence type="ECO:0000256" key="4">
    <source>
        <dbReference type="ARBA" id="ARBA00022692"/>
    </source>
</evidence>
<dbReference type="GO" id="GO:0097036">
    <property type="term" value="P:regulation of plasma membrane sterol distribution"/>
    <property type="evidence" value="ECO:0007669"/>
    <property type="project" value="UniProtKB-UniRule"/>
</dbReference>
<evidence type="ECO:0000313" key="11">
    <source>
        <dbReference type="EMBL" id="KAL2635098.1"/>
    </source>
</evidence>
<dbReference type="GO" id="GO:0005789">
    <property type="term" value="C:endoplasmic reticulum membrane"/>
    <property type="evidence" value="ECO:0007669"/>
    <property type="project" value="UniProtKB-SubCell"/>
</dbReference>
<dbReference type="GO" id="GO:0016125">
    <property type="term" value="P:sterol metabolic process"/>
    <property type="evidence" value="ECO:0007669"/>
    <property type="project" value="UniProtKB-UniRule"/>
</dbReference>
<name>A0ABD1YWM3_9MARC</name>
<dbReference type="GO" id="GO:0006665">
    <property type="term" value="P:sphingolipid metabolic process"/>
    <property type="evidence" value="ECO:0007669"/>
    <property type="project" value="UniProtKB-UniRule"/>
</dbReference>
<organism evidence="11 12">
    <name type="scientific">Riccia fluitans</name>
    <dbReference type="NCBI Taxonomy" id="41844"/>
    <lineage>
        <taxon>Eukaryota</taxon>
        <taxon>Viridiplantae</taxon>
        <taxon>Streptophyta</taxon>
        <taxon>Embryophyta</taxon>
        <taxon>Marchantiophyta</taxon>
        <taxon>Marchantiopsida</taxon>
        <taxon>Marchantiidae</taxon>
        <taxon>Marchantiales</taxon>
        <taxon>Ricciaceae</taxon>
        <taxon>Riccia</taxon>
    </lineage>
</organism>
<dbReference type="PANTHER" id="PTHR14467:SF0">
    <property type="entry name" value="PROTEIN ARV1"/>
    <property type="match status" value="1"/>
</dbReference>
<comment type="similarity">
    <text evidence="2 10">Belongs to the ARV1 family.</text>
</comment>
<evidence type="ECO:0000256" key="9">
    <source>
        <dbReference type="ARBA" id="ARBA00023136"/>
    </source>
</evidence>
<sequence>MSGNHKVDDEKETNSQRNMVCVNCGKFVQSVYVEYSPGNIRLSNCAYCEGTVDKYAEYEIMIIIIDAVLHKYEAFRHVFFNYPQLNRLNLQALIWKAALCSLFLDTWRWTSVGGEDVNVIEWDSPTCFFITAGKAVLQVIVLNFAYLSGILLTLNVLSKRKSDMKSKYRHVFLAVLFSSHFKFFVIAMMVWEFSFLMGLMVDLLIHTSNLVAVEVLLNTSRFHAATAVTGGIVSKCLIFLLFQHG</sequence>
<keyword evidence="7 10" id="KW-0445">Lipid transport</keyword>
<comment type="function">
    <text evidence="10">Mediator of sterol homeostasis involved in sterol uptake, trafficking and distribution into membranes.</text>
</comment>
<keyword evidence="3 10" id="KW-0813">Transport</keyword>
<evidence type="ECO:0000256" key="8">
    <source>
        <dbReference type="ARBA" id="ARBA00023098"/>
    </source>
</evidence>
<dbReference type="Pfam" id="PF04161">
    <property type="entry name" value="Arv1"/>
    <property type="match status" value="1"/>
</dbReference>
<evidence type="ECO:0000313" key="12">
    <source>
        <dbReference type="Proteomes" id="UP001605036"/>
    </source>
</evidence>
<evidence type="ECO:0000256" key="1">
    <source>
        <dbReference type="ARBA" id="ARBA00004477"/>
    </source>
</evidence>
<evidence type="ECO:0000256" key="5">
    <source>
        <dbReference type="ARBA" id="ARBA00022824"/>
    </source>
</evidence>
<keyword evidence="10" id="KW-0746">Sphingolipid metabolism</keyword>
<dbReference type="GO" id="GO:0032366">
    <property type="term" value="P:intracellular sterol transport"/>
    <property type="evidence" value="ECO:0007669"/>
    <property type="project" value="UniProtKB-UniRule"/>
</dbReference>
<keyword evidence="5 10" id="KW-0256">Endoplasmic reticulum</keyword>
<dbReference type="Proteomes" id="UP001605036">
    <property type="component" value="Unassembled WGS sequence"/>
</dbReference>
<feature type="transmembrane region" description="Helical" evidence="10">
    <location>
        <begin position="135"/>
        <end position="158"/>
    </location>
</feature>
<evidence type="ECO:0000256" key="3">
    <source>
        <dbReference type="ARBA" id="ARBA00022448"/>
    </source>
</evidence>
<protein>
    <recommendedName>
        <fullName evidence="10">Protein ARV</fullName>
    </recommendedName>
</protein>
<comment type="caution">
    <text evidence="11">The sequence shown here is derived from an EMBL/GenBank/DDBJ whole genome shotgun (WGS) entry which is preliminary data.</text>
</comment>
<feature type="transmembrane region" description="Helical" evidence="10">
    <location>
        <begin position="170"/>
        <end position="191"/>
    </location>
</feature>
<evidence type="ECO:0000256" key="10">
    <source>
        <dbReference type="RuleBase" id="RU368065"/>
    </source>
</evidence>